<evidence type="ECO:0000313" key="2">
    <source>
        <dbReference type="EMBL" id="OAF67753.1"/>
    </source>
</evidence>
<accession>A0A177B2A8</accession>
<dbReference type="PANTHER" id="PTHR12181">
    <property type="entry name" value="LIPIN"/>
    <property type="match status" value="1"/>
</dbReference>
<dbReference type="OrthoDB" id="4567at2759"/>
<dbReference type="Pfam" id="PF08235">
    <property type="entry name" value="LNS2"/>
    <property type="match status" value="1"/>
</dbReference>
<evidence type="ECO:0000259" key="1">
    <source>
        <dbReference type="SMART" id="SM00775"/>
    </source>
</evidence>
<dbReference type="AlphaFoldDB" id="A0A177B2A8"/>
<dbReference type="InterPro" id="IPR036412">
    <property type="entry name" value="HAD-like_sf"/>
</dbReference>
<reference evidence="2 3" key="1">
    <citation type="submission" date="2016-04" db="EMBL/GenBank/DDBJ databases">
        <title>The genome of Intoshia linei affirms orthonectids as highly simplified spiralians.</title>
        <authorList>
            <person name="Mikhailov K.V."/>
            <person name="Slusarev G.S."/>
            <person name="Nikitin M.A."/>
            <person name="Logacheva M.D."/>
            <person name="Penin A."/>
            <person name="Aleoshin V."/>
            <person name="Panchin Y.V."/>
        </authorList>
    </citation>
    <scope>NUCLEOTIDE SEQUENCE [LARGE SCALE GENOMIC DNA]</scope>
    <source>
        <strain evidence="2">Intl2013</strain>
        <tissue evidence="2">Whole animal</tissue>
    </source>
</reference>
<dbReference type="InterPro" id="IPR031315">
    <property type="entry name" value="LNS2/PITP"/>
</dbReference>
<dbReference type="GO" id="GO:0003713">
    <property type="term" value="F:transcription coactivator activity"/>
    <property type="evidence" value="ECO:0007669"/>
    <property type="project" value="TreeGrafter"/>
</dbReference>
<dbReference type="Proteomes" id="UP000078046">
    <property type="component" value="Unassembled WGS sequence"/>
</dbReference>
<dbReference type="PANTHER" id="PTHR12181:SF12">
    <property type="entry name" value="PHOSPHATIDATE PHOSPHATASE"/>
    <property type="match status" value="1"/>
</dbReference>
<feature type="domain" description="LNS2/PITP" evidence="1">
    <location>
        <begin position="351"/>
        <end position="510"/>
    </location>
</feature>
<dbReference type="GO" id="GO:0032869">
    <property type="term" value="P:cellular response to insulin stimulus"/>
    <property type="evidence" value="ECO:0007669"/>
    <property type="project" value="TreeGrafter"/>
</dbReference>
<dbReference type="InterPro" id="IPR031703">
    <property type="entry name" value="Lipin_mid"/>
</dbReference>
<dbReference type="GO" id="GO:0019432">
    <property type="term" value="P:triglyceride biosynthetic process"/>
    <property type="evidence" value="ECO:0007669"/>
    <property type="project" value="TreeGrafter"/>
</dbReference>
<name>A0A177B2A8_9BILA</name>
<keyword evidence="3" id="KW-1185">Reference proteome</keyword>
<organism evidence="2 3">
    <name type="scientific">Intoshia linei</name>
    <dbReference type="NCBI Taxonomy" id="1819745"/>
    <lineage>
        <taxon>Eukaryota</taxon>
        <taxon>Metazoa</taxon>
        <taxon>Spiralia</taxon>
        <taxon>Lophotrochozoa</taxon>
        <taxon>Mesozoa</taxon>
        <taxon>Orthonectida</taxon>
        <taxon>Rhopaluridae</taxon>
        <taxon>Intoshia</taxon>
    </lineage>
</organism>
<protein>
    <recommendedName>
        <fullName evidence="1">LNS2/PITP domain-containing protein</fullName>
    </recommendedName>
</protein>
<gene>
    <name evidence="2" type="ORF">A3Q56_04510</name>
</gene>
<sequence>MKLGERGEAYFLKAEEYIKTRQRPSCCAKSFKETTNFRKVLSADNISEPLNNHFNSYSDNDLIYRQGCGQSDVENIITFSVDSRERDDMEWTWGEVPGSKTTYKIKKNFKKNLENIVKTKLVYYRKIKNSFNDSPVRLFLYNERSNFDEYTFSQYEISLIDYLKNPFMYLKNPNLTVKIEDKLYNWADASSHLLAVMMLGKNEHFNRKLERWDKYHRVLQDHHHPNCKKYKRTKNKKHVPVENSDTNDLIWNEWTHRYELYCACLSDSEEDGKKINLSNCSEDNILNENDQSNLNETSEMKQKSIRLSSHELKKLNLKKGRNEIIYSVTTQYQGTTEKKANIFLWEYTDKLVISDIDGTITRSDILGNIFNMVGKDWTHKGIANFYQKIVDNGYKLVYLSSRCLGQSDLTRVLIQNVKQDSINMPPGPILISPSSLMKAINTEMIRKVPEKFKSQCLRDVASLFYKKGRNESPLYAGFGNKMSDYIAYNASGICVERIFIVNYTGTLKRCDTPLFSSSYITMANDLLNHIFPSINHTTDSDDENLEDYNSYNYWKSSHINIDTFMLSKLNCS</sequence>
<dbReference type="InterPro" id="IPR013209">
    <property type="entry name" value="LNS2"/>
</dbReference>
<comment type="caution">
    <text evidence="2">The sequence shown here is derived from an EMBL/GenBank/DDBJ whole genome shotgun (WGS) entry which is preliminary data.</text>
</comment>
<dbReference type="GO" id="GO:0045944">
    <property type="term" value="P:positive regulation of transcription by RNA polymerase II"/>
    <property type="evidence" value="ECO:0007669"/>
    <property type="project" value="TreeGrafter"/>
</dbReference>
<proteinExistence type="predicted"/>
<evidence type="ECO:0000313" key="3">
    <source>
        <dbReference type="Proteomes" id="UP000078046"/>
    </source>
</evidence>
<dbReference type="InterPro" id="IPR026058">
    <property type="entry name" value="LIPIN"/>
</dbReference>
<dbReference type="SUPFAM" id="SSF56784">
    <property type="entry name" value="HAD-like"/>
    <property type="match status" value="1"/>
</dbReference>
<dbReference type="GO" id="GO:0009062">
    <property type="term" value="P:fatty acid catabolic process"/>
    <property type="evidence" value="ECO:0007669"/>
    <property type="project" value="TreeGrafter"/>
</dbReference>
<dbReference type="SMART" id="SM00775">
    <property type="entry name" value="LNS2"/>
    <property type="match status" value="1"/>
</dbReference>
<dbReference type="Pfam" id="PF16876">
    <property type="entry name" value="Lipin_mid"/>
    <property type="match status" value="1"/>
</dbReference>
<dbReference type="GO" id="GO:0008195">
    <property type="term" value="F:phosphatidate phosphatase activity"/>
    <property type="evidence" value="ECO:0007669"/>
    <property type="project" value="TreeGrafter"/>
</dbReference>
<dbReference type="GO" id="GO:0005634">
    <property type="term" value="C:nucleus"/>
    <property type="evidence" value="ECO:0007669"/>
    <property type="project" value="TreeGrafter"/>
</dbReference>
<dbReference type="EMBL" id="LWCA01000583">
    <property type="protein sequence ID" value="OAF67753.1"/>
    <property type="molecule type" value="Genomic_DNA"/>
</dbReference>